<keyword evidence="2" id="KW-0479">Metal-binding</keyword>
<dbReference type="InterPro" id="IPR045028">
    <property type="entry name" value="DinG/Rad3-like"/>
</dbReference>
<keyword evidence="3" id="KW-0547">Nucleotide-binding</keyword>
<keyword evidence="8" id="KW-0408">Iron</keyword>
<evidence type="ECO:0000313" key="16">
    <source>
        <dbReference type="Proteomes" id="UP000319212"/>
    </source>
</evidence>
<evidence type="ECO:0000256" key="9">
    <source>
        <dbReference type="ARBA" id="ARBA00023014"/>
    </source>
</evidence>
<evidence type="ECO:0000256" key="5">
    <source>
        <dbReference type="ARBA" id="ARBA00022801"/>
    </source>
</evidence>
<evidence type="ECO:0000259" key="14">
    <source>
        <dbReference type="PROSITE" id="PS51193"/>
    </source>
</evidence>
<evidence type="ECO:0000256" key="10">
    <source>
        <dbReference type="ARBA" id="ARBA00023125"/>
    </source>
</evidence>
<keyword evidence="9" id="KW-0411">Iron-sulfur</keyword>
<dbReference type="Pfam" id="PF13307">
    <property type="entry name" value="Helicase_C_2"/>
    <property type="match status" value="1"/>
</dbReference>
<dbReference type="Pfam" id="PF06733">
    <property type="entry name" value="DEAD_2"/>
    <property type="match status" value="1"/>
</dbReference>
<dbReference type="GO" id="GO:0005524">
    <property type="term" value="F:ATP binding"/>
    <property type="evidence" value="ECO:0007669"/>
    <property type="project" value="UniProtKB-KW"/>
</dbReference>
<dbReference type="GO" id="GO:0003678">
    <property type="term" value="F:DNA helicase activity"/>
    <property type="evidence" value="ECO:0007669"/>
    <property type="project" value="InterPro"/>
</dbReference>
<protein>
    <submittedName>
        <fullName evidence="15">ATP-dependent DNA helicase</fullName>
    </submittedName>
</protein>
<dbReference type="PROSITE" id="PS51193">
    <property type="entry name" value="HELICASE_ATP_BIND_2"/>
    <property type="match status" value="1"/>
</dbReference>
<evidence type="ECO:0000256" key="3">
    <source>
        <dbReference type="ARBA" id="ARBA00022741"/>
    </source>
</evidence>
<comment type="caution">
    <text evidence="15">The sequence shown here is derived from an EMBL/GenBank/DDBJ whole genome shotgun (WGS) entry which is preliminary data.</text>
</comment>
<evidence type="ECO:0000256" key="1">
    <source>
        <dbReference type="ARBA" id="ARBA00022485"/>
    </source>
</evidence>
<reference evidence="15 16" key="1">
    <citation type="journal article" date="2019" name="Environ. Microbiol.">
        <title>Species interactions and distinct microbial communities in high Arctic permafrost affected cryosols are associated with the CH4 and CO2 gas fluxes.</title>
        <authorList>
            <person name="Altshuler I."/>
            <person name="Hamel J."/>
            <person name="Turney S."/>
            <person name="Magnuson E."/>
            <person name="Levesque R."/>
            <person name="Greer C."/>
            <person name="Whyte L.G."/>
        </authorList>
    </citation>
    <scope>NUCLEOTIDE SEQUENCE [LARGE SCALE GENOMIC DNA]</scope>
    <source>
        <strain evidence="15 16">S06.C</strain>
    </source>
</reference>
<evidence type="ECO:0000256" key="4">
    <source>
        <dbReference type="ARBA" id="ARBA00022763"/>
    </source>
</evidence>
<dbReference type="InterPro" id="IPR010614">
    <property type="entry name" value="RAD3-like_helicase_DEAD"/>
</dbReference>
<dbReference type="InterPro" id="IPR027417">
    <property type="entry name" value="P-loop_NTPase"/>
</dbReference>
<dbReference type="GO" id="GO:0046872">
    <property type="term" value="F:metal ion binding"/>
    <property type="evidence" value="ECO:0007669"/>
    <property type="project" value="UniProtKB-KW"/>
</dbReference>
<dbReference type="EMBL" id="RCZI01000001">
    <property type="protein sequence ID" value="TPG30219.1"/>
    <property type="molecule type" value="Genomic_DNA"/>
</dbReference>
<keyword evidence="5" id="KW-0378">Hydrolase</keyword>
<feature type="domain" description="Helicase ATP-binding" evidence="14">
    <location>
        <begin position="184"/>
        <end position="433"/>
    </location>
</feature>
<dbReference type="SUPFAM" id="SSF52540">
    <property type="entry name" value="P-loop containing nucleoside triphosphate hydrolases"/>
    <property type="match status" value="1"/>
</dbReference>
<dbReference type="PANTHER" id="PTHR11472:SF34">
    <property type="entry name" value="REGULATOR OF TELOMERE ELONGATION HELICASE 1"/>
    <property type="match status" value="1"/>
</dbReference>
<dbReference type="PANTHER" id="PTHR11472">
    <property type="entry name" value="DNA REPAIR DEAD HELICASE RAD3/XP-D SUBFAMILY MEMBER"/>
    <property type="match status" value="1"/>
</dbReference>
<evidence type="ECO:0000256" key="2">
    <source>
        <dbReference type="ARBA" id="ARBA00022723"/>
    </source>
</evidence>
<evidence type="ECO:0000256" key="6">
    <source>
        <dbReference type="ARBA" id="ARBA00022806"/>
    </source>
</evidence>
<keyword evidence="4" id="KW-0227">DNA damage</keyword>
<dbReference type="InterPro" id="IPR006555">
    <property type="entry name" value="ATP-dep_Helicase_C"/>
</dbReference>
<gene>
    <name evidence="15" type="ORF">EAH82_01595</name>
</gene>
<dbReference type="InterPro" id="IPR014013">
    <property type="entry name" value="Helic_SF1/SF2_ATP-bd_DinG/Rad3"/>
</dbReference>
<sequence>MPPLPDPTDTAPLRPVSVRALCAFGAKAGDLDFRFVPAPTAQEGVAGHLLVQGRRDAEYESEVSLSLEFEGLRVRGRADGFDAQRLRLEEIKTFRGDFAAIRANHRALHWAQAKTYGWMLCRARALPAVVVALVYLDIASSEETVLEEHCTADALRVQFEALCRHYMAWARQEACHRAVLAKQLDVLGFPHAGFRAGQRDLAEGVYRAASTRRCLMAQAPTGIGKTVATTFPLLRGWTRQRTDKLFFLTAKTSGRAIALEGIGLSARTATSLRVLELTAREKVCEYPGRACHGDACPLARGFYDRLPSARAEAVAQPRLDTTTLRRVALAHTVCPYFLAQEMVRWSDVVVADYNYWFDGSAFLYALAKQEEWRVAVLVDEAHNLLERARGMYSAPLDLAALDQARAVAPAGVRPTIDRLRREWTAVQRDQPDACIAHDKVPERLNAALQDAVAALAEHFAQSPETAQGPLQRFFFDALHFARLSEALAEHSVLESVKPTTEDGGSLAIRNLVPAPFLRARFAASMTTVCFSGTLAPFAFYRDMLGLPKDTAEVDVASPFHARQLDVRVVTDVSTRYRDRPRSLPQLTALIGRTHARRPGNYLAFFSSFEFLAQAHARFVREHPGVPTWTQSSGMREAERDAFVARFRAGGHGVGFAVLGGAFGEGIDLPGDRLIGVFIASLGLPQHDAMNEVMRERLDVRFGDGRGYDYTYLYPGLRKVVQAAGRVIRTEHDAGVLYLFDERFARPEVRALLPAWWTVGLCRTDAVEAANETAKEPARDLQPQ</sequence>
<proteinExistence type="inferred from homology"/>
<keyword evidence="1" id="KW-0004">4Fe-4S</keyword>
<keyword evidence="11" id="KW-0234">DNA repair</keyword>
<comment type="similarity">
    <text evidence="13">Belongs to the helicase family. DinG subfamily.</text>
</comment>
<keyword evidence="12" id="KW-0413">Isomerase</keyword>
<dbReference type="AlphaFoldDB" id="A0A502DZX9"/>
<dbReference type="GO" id="GO:0006281">
    <property type="term" value="P:DNA repair"/>
    <property type="evidence" value="ECO:0007669"/>
    <property type="project" value="UniProtKB-KW"/>
</dbReference>
<dbReference type="SMART" id="SM00488">
    <property type="entry name" value="DEXDc2"/>
    <property type="match status" value="1"/>
</dbReference>
<dbReference type="RefSeq" id="WP_140838106.1">
    <property type="nucleotide sequence ID" value="NZ_RCZI01000001.1"/>
</dbReference>
<dbReference type="Gene3D" id="1.10.275.30">
    <property type="match status" value="1"/>
</dbReference>
<organism evidence="15 16">
    <name type="scientific">Variovorax guangxiensis</name>
    <dbReference type="NCBI Taxonomy" id="1775474"/>
    <lineage>
        <taxon>Bacteria</taxon>
        <taxon>Pseudomonadati</taxon>
        <taxon>Pseudomonadota</taxon>
        <taxon>Betaproteobacteria</taxon>
        <taxon>Burkholderiales</taxon>
        <taxon>Comamonadaceae</taxon>
        <taxon>Variovorax</taxon>
    </lineage>
</organism>
<dbReference type="Gene3D" id="3.90.320.10">
    <property type="match status" value="1"/>
</dbReference>
<dbReference type="InterPro" id="IPR011604">
    <property type="entry name" value="PDDEXK-like_dom_sf"/>
</dbReference>
<evidence type="ECO:0000256" key="11">
    <source>
        <dbReference type="ARBA" id="ARBA00023204"/>
    </source>
</evidence>
<keyword evidence="10" id="KW-0238">DNA-binding</keyword>
<evidence type="ECO:0000256" key="8">
    <source>
        <dbReference type="ARBA" id="ARBA00023004"/>
    </source>
</evidence>
<keyword evidence="6 15" id="KW-0347">Helicase</keyword>
<dbReference type="OrthoDB" id="9765586at2"/>
<dbReference type="SMART" id="SM00491">
    <property type="entry name" value="HELICc2"/>
    <property type="match status" value="1"/>
</dbReference>
<dbReference type="Proteomes" id="UP000319212">
    <property type="component" value="Unassembled WGS sequence"/>
</dbReference>
<evidence type="ECO:0000256" key="13">
    <source>
        <dbReference type="ARBA" id="ARBA00038058"/>
    </source>
</evidence>
<dbReference type="Gene3D" id="3.40.50.300">
    <property type="entry name" value="P-loop containing nucleotide triphosphate hydrolases"/>
    <property type="match status" value="2"/>
</dbReference>
<accession>A0A502DZX9</accession>
<name>A0A502DZX9_9BURK</name>
<evidence type="ECO:0000313" key="15">
    <source>
        <dbReference type="EMBL" id="TPG30219.1"/>
    </source>
</evidence>
<dbReference type="GO" id="GO:0051539">
    <property type="term" value="F:4 iron, 4 sulfur cluster binding"/>
    <property type="evidence" value="ECO:0007669"/>
    <property type="project" value="UniProtKB-KW"/>
</dbReference>
<evidence type="ECO:0000256" key="12">
    <source>
        <dbReference type="ARBA" id="ARBA00023235"/>
    </source>
</evidence>
<keyword evidence="7" id="KW-0067">ATP-binding</keyword>
<dbReference type="GO" id="GO:0016818">
    <property type="term" value="F:hydrolase activity, acting on acid anhydrides, in phosphorus-containing anhydrides"/>
    <property type="evidence" value="ECO:0007669"/>
    <property type="project" value="InterPro"/>
</dbReference>
<evidence type="ECO:0000256" key="7">
    <source>
        <dbReference type="ARBA" id="ARBA00022840"/>
    </source>
</evidence>
<dbReference type="GO" id="GO:0003677">
    <property type="term" value="F:DNA binding"/>
    <property type="evidence" value="ECO:0007669"/>
    <property type="project" value="UniProtKB-KW"/>
</dbReference>
<dbReference type="InterPro" id="IPR006554">
    <property type="entry name" value="Helicase-like_DEXD_c2"/>
</dbReference>